<dbReference type="InterPro" id="IPR050259">
    <property type="entry name" value="SDR"/>
</dbReference>
<dbReference type="InterPro" id="IPR002347">
    <property type="entry name" value="SDR_fam"/>
</dbReference>
<dbReference type="GO" id="GO:0032787">
    <property type="term" value="P:monocarboxylic acid metabolic process"/>
    <property type="evidence" value="ECO:0007669"/>
    <property type="project" value="UniProtKB-ARBA"/>
</dbReference>
<dbReference type="PRINTS" id="PR00080">
    <property type="entry name" value="SDRFAMILY"/>
</dbReference>
<accession>A0A516H3L5</accession>
<dbReference type="InterPro" id="IPR036291">
    <property type="entry name" value="NAD(P)-bd_dom_sf"/>
</dbReference>
<dbReference type="Pfam" id="PF13561">
    <property type="entry name" value="adh_short_C2"/>
    <property type="match status" value="1"/>
</dbReference>
<dbReference type="FunFam" id="3.40.50.720:FF:000084">
    <property type="entry name" value="Short-chain dehydrogenase reductase"/>
    <property type="match status" value="1"/>
</dbReference>
<dbReference type="SUPFAM" id="SSF51735">
    <property type="entry name" value="NAD(P)-binding Rossmann-fold domains"/>
    <property type="match status" value="1"/>
</dbReference>
<reference evidence="2 3" key="1">
    <citation type="submission" date="2019-07" db="EMBL/GenBank/DDBJ databases">
        <title>Genome sequencing for Ferrovibrio sp. K5.</title>
        <authorList>
            <person name="Park S.-J."/>
        </authorList>
    </citation>
    <scope>NUCLEOTIDE SEQUENCE [LARGE SCALE GENOMIC DNA]</scope>
    <source>
        <strain evidence="2 3">K5</strain>
    </source>
</reference>
<sequence>MLKQMFDLTGRVALITGASRGFGVEFAKLFAEAGALVILNGRHMETLQAAADVVRRHGLVDVAAFDVADIPAGLAAIEAIQKTHGSLDILVNNAGMNIRKPLTEYQLEEWRQVLEVDLTAPFALAQAAGLGMAKRGYGRIINIGSVMSVWGRANIPAYSAAKHGILGLTKSLAAELGAKGVTCNAIAPGYFETELNAELMKNAEFVKYVNDRTPLRRWGKPDELAGAALFLASPAASYVNGHLLTVDGGMTTTM</sequence>
<dbReference type="RefSeq" id="WP_144069342.1">
    <property type="nucleotide sequence ID" value="NZ_CP041636.1"/>
</dbReference>
<dbReference type="NCBIfam" id="NF004778">
    <property type="entry name" value="PRK06124.1"/>
    <property type="match status" value="1"/>
</dbReference>
<organism evidence="2 3">
    <name type="scientific">Ferrovibrio terrae</name>
    <dbReference type="NCBI Taxonomy" id="2594003"/>
    <lineage>
        <taxon>Bacteria</taxon>
        <taxon>Pseudomonadati</taxon>
        <taxon>Pseudomonadota</taxon>
        <taxon>Alphaproteobacteria</taxon>
        <taxon>Rhodospirillales</taxon>
        <taxon>Rhodospirillaceae</taxon>
        <taxon>Ferrovibrio</taxon>
    </lineage>
</organism>
<gene>
    <name evidence="2" type="ORF">FNB15_14245</name>
</gene>
<dbReference type="OrthoDB" id="286404at2"/>
<protein>
    <submittedName>
        <fullName evidence="2">SDR family oxidoreductase</fullName>
    </submittedName>
</protein>
<dbReference type="PROSITE" id="PS00061">
    <property type="entry name" value="ADH_SHORT"/>
    <property type="match status" value="1"/>
</dbReference>
<dbReference type="EMBL" id="CP041636">
    <property type="protein sequence ID" value="QDO98361.1"/>
    <property type="molecule type" value="Genomic_DNA"/>
</dbReference>
<proteinExistence type="inferred from homology"/>
<name>A0A516H3L5_9PROT</name>
<dbReference type="PANTHER" id="PTHR42879">
    <property type="entry name" value="3-OXOACYL-(ACYL-CARRIER-PROTEIN) REDUCTASE"/>
    <property type="match status" value="1"/>
</dbReference>
<keyword evidence="3" id="KW-1185">Reference proteome</keyword>
<dbReference type="AlphaFoldDB" id="A0A516H3L5"/>
<evidence type="ECO:0000313" key="3">
    <source>
        <dbReference type="Proteomes" id="UP000317496"/>
    </source>
</evidence>
<dbReference type="NCBIfam" id="NF005559">
    <property type="entry name" value="PRK07231.1"/>
    <property type="match status" value="1"/>
</dbReference>
<dbReference type="PRINTS" id="PR00081">
    <property type="entry name" value="GDHRDH"/>
</dbReference>
<dbReference type="InterPro" id="IPR020904">
    <property type="entry name" value="Sc_DH/Rdtase_CS"/>
</dbReference>
<evidence type="ECO:0000313" key="2">
    <source>
        <dbReference type="EMBL" id="QDO98361.1"/>
    </source>
</evidence>
<dbReference type="Proteomes" id="UP000317496">
    <property type="component" value="Chromosome"/>
</dbReference>
<comment type="similarity">
    <text evidence="1">Belongs to the short-chain dehydrogenases/reductases (SDR) family.</text>
</comment>
<dbReference type="PANTHER" id="PTHR42879:SF2">
    <property type="entry name" value="3-OXOACYL-[ACYL-CARRIER-PROTEIN] REDUCTASE FABG"/>
    <property type="match status" value="1"/>
</dbReference>
<dbReference type="KEGG" id="fer:FNB15_14245"/>
<dbReference type="Gene3D" id="3.40.50.720">
    <property type="entry name" value="NAD(P)-binding Rossmann-like Domain"/>
    <property type="match status" value="1"/>
</dbReference>
<evidence type="ECO:0000256" key="1">
    <source>
        <dbReference type="ARBA" id="ARBA00006484"/>
    </source>
</evidence>